<feature type="region of interest" description="Disordered" evidence="7">
    <location>
        <begin position="95"/>
        <end position="119"/>
    </location>
</feature>
<dbReference type="AlphaFoldDB" id="A0AAD7X510"/>
<gene>
    <name evidence="9" type="ORF">ONZ51_g12948</name>
</gene>
<proteinExistence type="predicted"/>
<dbReference type="InterPro" id="IPR003689">
    <property type="entry name" value="ZIP"/>
</dbReference>
<evidence type="ECO:0000256" key="5">
    <source>
        <dbReference type="ARBA" id="ARBA00023034"/>
    </source>
</evidence>
<dbReference type="InterPro" id="IPR045891">
    <property type="entry name" value="ZIP9"/>
</dbReference>
<keyword evidence="10" id="KW-1185">Reference proteome</keyword>
<dbReference type="EMBL" id="JAPEVG010000936">
    <property type="protein sequence ID" value="KAJ8454579.1"/>
    <property type="molecule type" value="Genomic_DNA"/>
</dbReference>
<evidence type="ECO:0000256" key="2">
    <source>
        <dbReference type="ARBA" id="ARBA00004394"/>
    </source>
</evidence>
<feature type="transmembrane region" description="Helical" evidence="8">
    <location>
        <begin position="240"/>
        <end position="263"/>
    </location>
</feature>
<evidence type="ECO:0000256" key="4">
    <source>
        <dbReference type="ARBA" id="ARBA00022989"/>
    </source>
</evidence>
<feature type="transmembrane region" description="Helical" evidence="8">
    <location>
        <begin position="309"/>
        <end position="327"/>
    </location>
</feature>
<feature type="transmembrane region" description="Helical" evidence="8">
    <location>
        <begin position="70"/>
        <end position="90"/>
    </location>
</feature>
<feature type="region of interest" description="Disordered" evidence="7">
    <location>
        <begin position="134"/>
        <end position="157"/>
    </location>
</feature>
<sequence length="332" mass="34345">MPGFTPVFIMAALLGAVSFGTGMLPLSVAFSKTSLASLTSLGTGLLLGAALGVVIPEGIETVVSSQTSGVIPTSTIALSLIAGFTFMLIVERQVSHHSHPSEESHGPSSNQQPRPNEDSTVEFDVELGELERTEGIRSEQPSHPPPSLPRSTPNVSETRQRAYPLTLGLVVHALADGLALGSAALSESNLDRTSVDTIAPTGLSVVVFLALAVHKAPTALALTTSLLSTSLPHAQCKRHLAIFSAATPIGTVLSYMVLSYLGADSHSHWPGIALLFSGGSFLYVATVLQPSLTHSNPSASGDSGTRGQLLLTIGGMFAPYCVAAILGSDHGH</sequence>
<feature type="transmembrane region" description="Helical" evidence="8">
    <location>
        <begin position="205"/>
        <end position="228"/>
    </location>
</feature>
<feature type="transmembrane region" description="Helical" evidence="8">
    <location>
        <begin position="6"/>
        <end position="28"/>
    </location>
</feature>
<dbReference type="GO" id="GO:0046873">
    <property type="term" value="F:metal ion transmembrane transporter activity"/>
    <property type="evidence" value="ECO:0007669"/>
    <property type="project" value="InterPro"/>
</dbReference>
<reference evidence="9" key="1">
    <citation type="submission" date="2022-11" db="EMBL/GenBank/DDBJ databases">
        <title>Genome Sequence of Cubamyces cubensis.</title>
        <authorList>
            <person name="Buettner E."/>
        </authorList>
    </citation>
    <scope>NUCLEOTIDE SEQUENCE</scope>
    <source>
        <strain evidence="9">MPL-01</strain>
    </source>
</reference>
<evidence type="ECO:0000256" key="1">
    <source>
        <dbReference type="ARBA" id="ARBA00004127"/>
    </source>
</evidence>
<feature type="transmembrane region" description="Helical" evidence="8">
    <location>
        <begin position="269"/>
        <end position="288"/>
    </location>
</feature>
<dbReference type="GO" id="GO:0000139">
    <property type="term" value="C:Golgi membrane"/>
    <property type="evidence" value="ECO:0007669"/>
    <property type="project" value="UniProtKB-SubCell"/>
</dbReference>
<dbReference type="PANTHER" id="PTHR16133">
    <property type="entry name" value="SOLUTE CARRIER FAMILY 39 ZINC TRANSPORTER , MEMBER 9-RELATED"/>
    <property type="match status" value="1"/>
</dbReference>
<accession>A0AAD7X510</accession>
<evidence type="ECO:0008006" key="11">
    <source>
        <dbReference type="Google" id="ProtNLM"/>
    </source>
</evidence>
<name>A0AAD7X510_9APHY</name>
<protein>
    <recommendedName>
        <fullName evidence="11">Zinc/iron permease</fullName>
    </recommendedName>
</protein>
<dbReference type="GO" id="GO:0006829">
    <property type="term" value="P:zinc ion transport"/>
    <property type="evidence" value="ECO:0007669"/>
    <property type="project" value="InterPro"/>
</dbReference>
<evidence type="ECO:0000256" key="7">
    <source>
        <dbReference type="SAM" id="MobiDB-lite"/>
    </source>
</evidence>
<keyword evidence="6 8" id="KW-0472">Membrane</keyword>
<evidence type="ECO:0000313" key="9">
    <source>
        <dbReference type="EMBL" id="KAJ8454579.1"/>
    </source>
</evidence>
<keyword evidence="5" id="KW-0333">Golgi apparatus</keyword>
<evidence type="ECO:0000256" key="8">
    <source>
        <dbReference type="SAM" id="Phobius"/>
    </source>
</evidence>
<keyword evidence="4 8" id="KW-1133">Transmembrane helix</keyword>
<evidence type="ECO:0000256" key="3">
    <source>
        <dbReference type="ARBA" id="ARBA00022692"/>
    </source>
</evidence>
<organism evidence="9 10">
    <name type="scientific">Trametes cubensis</name>
    <dbReference type="NCBI Taxonomy" id="1111947"/>
    <lineage>
        <taxon>Eukaryota</taxon>
        <taxon>Fungi</taxon>
        <taxon>Dikarya</taxon>
        <taxon>Basidiomycota</taxon>
        <taxon>Agaricomycotina</taxon>
        <taxon>Agaricomycetes</taxon>
        <taxon>Polyporales</taxon>
        <taxon>Polyporaceae</taxon>
        <taxon>Trametes</taxon>
    </lineage>
</organism>
<feature type="transmembrane region" description="Helical" evidence="8">
    <location>
        <begin position="165"/>
        <end position="185"/>
    </location>
</feature>
<evidence type="ECO:0000256" key="6">
    <source>
        <dbReference type="ARBA" id="ARBA00023136"/>
    </source>
</evidence>
<comment type="caution">
    <text evidence="9">The sequence shown here is derived from an EMBL/GenBank/DDBJ whole genome shotgun (WGS) entry which is preliminary data.</text>
</comment>
<dbReference type="Pfam" id="PF02535">
    <property type="entry name" value="Zip"/>
    <property type="match status" value="1"/>
</dbReference>
<evidence type="ECO:0000313" key="10">
    <source>
        <dbReference type="Proteomes" id="UP001215151"/>
    </source>
</evidence>
<dbReference type="Proteomes" id="UP001215151">
    <property type="component" value="Unassembled WGS sequence"/>
</dbReference>
<dbReference type="PANTHER" id="PTHR16133:SF0">
    <property type="entry name" value="ZINC_IRON REGULATED TRANSPORTER-RELATED PROTEIN 102B, ISOFORM E"/>
    <property type="match status" value="1"/>
</dbReference>
<comment type="subcellular location">
    <subcellularLocation>
        <location evidence="1">Endomembrane system</location>
        <topology evidence="1">Multi-pass membrane protein</topology>
    </subcellularLocation>
    <subcellularLocation>
        <location evidence="2">Golgi apparatus membrane</location>
    </subcellularLocation>
</comment>
<feature type="transmembrane region" description="Helical" evidence="8">
    <location>
        <begin position="35"/>
        <end position="55"/>
    </location>
</feature>
<keyword evidence="3 8" id="KW-0812">Transmembrane</keyword>